<protein>
    <submittedName>
        <fullName evidence="8">Isoamyl alcohol oxidase, FAD binding domain cpaF</fullName>
    </submittedName>
</protein>
<evidence type="ECO:0000256" key="5">
    <source>
        <dbReference type="ARBA" id="ARBA00023002"/>
    </source>
</evidence>
<dbReference type="InterPro" id="IPR012951">
    <property type="entry name" value="BBE"/>
</dbReference>
<dbReference type="GO" id="GO:0016491">
    <property type="term" value="F:oxidoreductase activity"/>
    <property type="evidence" value="ECO:0007669"/>
    <property type="project" value="UniProtKB-KW"/>
</dbReference>
<dbReference type="InterPro" id="IPR036318">
    <property type="entry name" value="FAD-bd_PCMH-like_sf"/>
</dbReference>
<dbReference type="Pfam" id="PF01565">
    <property type="entry name" value="FAD_binding_4"/>
    <property type="match status" value="1"/>
</dbReference>
<sequence length="637" mass="70184">MYKLLTLLSGLSALVAGHGRFDKRLNSNVTCKAVPGDPGWPSEDTWNTLRRQVGGRLIKTTPIAKSCYPGSSFDSSECDNVVEEWPILDFTTTNVIGRSLPYYIACPPINHTAGEVPVRECSMGINPVIAVNATSRSDISATVEFARKNNVRLVTSGTGHDLLGRSDGFGSLELWLRYYRNKIVFQKEYKPTRGCTKSPWKGSAIVIDGVYQWRDVSAVAKANNVFVATGGTPSVGAIGGWSQGGGHGPATTYVGWGVDQILEAEVMLANGQIVTANSCENTDLYRSLRGGGPGFGVVLSMTVKAHENVPVIAVHHLTMVPRDNAEDTSGLLDAVTMVLQRASDLTDSGVGGYGFWYNHYDKIAVNNATSGYKHQVWTIGKNESYARSVLDPLVKELQQNRSSNVQIESDYVTYNDYWSFYNKEMAFEGPQGKTTIMTSRAINRDQTTDFTSFRRAVETISDAPGQDNSNCILFAGGKKVASDGNDPFAGYHPAWRKASYGIVTIRVIPHNITDAERTVVEKDMLSKTSAMEAFAPGTGAYMNEADRLDPNYIENFYGANYGDHLRTKKKYDPENLFYCGTCVGAEEWVERHPELRNLRSDVLVKLRRFLFQKGSRSAQVNSRKRIVRSTDSNVRGP</sequence>
<dbReference type="AlphaFoldDB" id="A0A218PFY3"/>
<accession>A0A218PFY3</accession>
<comment type="cofactor">
    <cofactor evidence="1">
        <name>FAD</name>
        <dbReference type="ChEBI" id="CHEBI:57692"/>
    </cofactor>
</comment>
<evidence type="ECO:0000256" key="2">
    <source>
        <dbReference type="ARBA" id="ARBA00005466"/>
    </source>
</evidence>
<organism evidence="8">
    <name type="scientific">Curvularia pallescens</name>
    <dbReference type="NCBI Taxonomy" id="318706"/>
    <lineage>
        <taxon>Eukaryota</taxon>
        <taxon>Fungi</taxon>
        <taxon>Dikarya</taxon>
        <taxon>Ascomycota</taxon>
        <taxon>Pezizomycotina</taxon>
        <taxon>Dothideomycetes</taxon>
        <taxon>Pleosporomycetidae</taxon>
        <taxon>Pleosporales</taxon>
        <taxon>Pleosporineae</taxon>
        <taxon>Pleosporaceae</taxon>
        <taxon>Curvularia</taxon>
    </lineage>
</organism>
<evidence type="ECO:0000256" key="4">
    <source>
        <dbReference type="ARBA" id="ARBA00022827"/>
    </source>
</evidence>
<keyword evidence="6" id="KW-0732">Signal</keyword>
<evidence type="ECO:0000259" key="7">
    <source>
        <dbReference type="PROSITE" id="PS51387"/>
    </source>
</evidence>
<comment type="similarity">
    <text evidence="2">Belongs to the oxygen-dependent FAD-linked oxidoreductase family.</text>
</comment>
<feature type="domain" description="FAD-binding PCMH-type" evidence="7">
    <location>
        <begin position="123"/>
        <end position="308"/>
    </location>
</feature>
<keyword evidence="5" id="KW-0560">Oxidoreductase</keyword>
<dbReference type="GO" id="GO:0071949">
    <property type="term" value="F:FAD binding"/>
    <property type="evidence" value="ECO:0007669"/>
    <property type="project" value="InterPro"/>
</dbReference>
<dbReference type="InterPro" id="IPR006093">
    <property type="entry name" value="Oxy_OxRdtase_FAD_BS"/>
</dbReference>
<keyword evidence="4" id="KW-0274">FAD</keyword>
<dbReference type="EMBL" id="LC208781">
    <property type="protein sequence ID" value="BAZ95828.1"/>
    <property type="molecule type" value="Genomic_DNA"/>
</dbReference>
<dbReference type="InterPro" id="IPR006094">
    <property type="entry name" value="Oxid_FAD_bind_N"/>
</dbReference>
<dbReference type="PROSITE" id="PS51387">
    <property type="entry name" value="FAD_PCMH"/>
    <property type="match status" value="1"/>
</dbReference>
<dbReference type="PROSITE" id="PS00862">
    <property type="entry name" value="OX2_COVAL_FAD"/>
    <property type="match status" value="1"/>
</dbReference>
<proteinExistence type="inferred from homology"/>
<feature type="signal peptide" evidence="6">
    <location>
        <begin position="1"/>
        <end position="19"/>
    </location>
</feature>
<evidence type="ECO:0000256" key="3">
    <source>
        <dbReference type="ARBA" id="ARBA00022630"/>
    </source>
</evidence>
<dbReference type="InterPro" id="IPR050416">
    <property type="entry name" value="FAD-linked_Oxidoreductase"/>
</dbReference>
<name>A0A218PFY3_9PLEO</name>
<dbReference type="PANTHER" id="PTHR42973:SF39">
    <property type="entry name" value="FAD-BINDING PCMH-TYPE DOMAIN-CONTAINING PROTEIN"/>
    <property type="match status" value="1"/>
</dbReference>
<dbReference type="PANTHER" id="PTHR42973">
    <property type="entry name" value="BINDING OXIDOREDUCTASE, PUTATIVE (AFU_ORTHOLOGUE AFUA_1G17690)-RELATED"/>
    <property type="match status" value="1"/>
</dbReference>
<evidence type="ECO:0000256" key="6">
    <source>
        <dbReference type="SAM" id="SignalP"/>
    </source>
</evidence>
<reference evidence="8" key="1">
    <citation type="submission" date="2017-01" db="EMBL/GenBank/DDBJ databases">
        <title>Biosynthetic gene cluster of curvupallides.</title>
        <authorList>
            <person name="Tsunematsu Y."/>
            <person name="Watanabe K."/>
            <person name="Yokoyama M."/>
            <person name="Yamamoto T."/>
            <person name="Kishimoto S."/>
            <person name="Hirayama Y."/>
        </authorList>
    </citation>
    <scope>NUCLEOTIDE SEQUENCE</scope>
    <source>
        <strain evidence="8">DSM 62482</strain>
    </source>
</reference>
<dbReference type="Gene3D" id="3.30.465.10">
    <property type="match status" value="2"/>
</dbReference>
<dbReference type="InterPro" id="IPR016166">
    <property type="entry name" value="FAD-bd_PCMH"/>
</dbReference>
<dbReference type="Pfam" id="PF08031">
    <property type="entry name" value="BBE"/>
    <property type="match status" value="1"/>
</dbReference>
<keyword evidence="3" id="KW-0285">Flavoprotein</keyword>
<evidence type="ECO:0000313" key="8">
    <source>
        <dbReference type="EMBL" id="BAZ95828.1"/>
    </source>
</evidence>
<feature type="chain" id="PRO_5012239616" evidence="6">
    <location>
        <begin position="20"/>
        <end position="637"/>
    </location>
</feature>
<evidence type="ECO:0000256" key="1">
    <source>
        <dbReference type="ARBA" id="ARBA00001974"/>
    </source>
</evidence>
<dbReference type="SUPFAM" id="SSF56176">
    <property type="entry name" value="FAD-binding/transporter-associated domain-like"/>
    <property type="match status" value="1"/>
</dbReference>
<dbReference type="InterPro" id="IPR016169">
    <property type="entry name" value="FAD-bd_PCMH_sub2"/>
</dbReference>